<sequence>PVISVTDEMAELLLCPKRGKDCKSLKKLQETLDSGSIQMGFSTSFQLSAQIDLKKEKRTGRNVLGVLKSDLPNNEPSLIVGGHVDHLGKEGGSSSLAREEEKEKIHFGADDNASGVASTLEMAEWLVDQKRQGKLEIKRDILFAAWSGEELGLLGSAYYVDQVASANHSSDLSNQFAAYLNMDMVGRYEDALVVNGVGSSSIWRREIERRNAPIGLRLALKEDSYLPTDATSFYMKKVPILSVFTGSHSEYHSPRDTPDLLNYEGMEKITKFLSLIARGLAISVEEPDYLEPQKPQEQSARAGLRAYLGTIPDYGEGSVPGLKISGVSKGSPADKAGLTAGDIIVELAGRKIENIYDYTYAIDAVKIGQTTSIVVVRDNNKIELEIVPGSRE</sequence>
<dbReference type="PANTHER" id="PTHR12147:SF26">
    <property type="entry name" value="PEPTIDASE M28 DOMAIN-CONTAINING PROTEIN"/>
    <property type="match status" value="1"/>
</dbReference>
<proteinExistence type="predicted"/>
<dbReference type="EMBL" id="UINC01033391">
    <property type="protein sequence ID" value="SVB22606.1"/>
    <property type="molecule type" value="Genomic_DNA"/>
</dbReference>
<dbReference type="AlphaFoldDB" id="A0A382C961"/>
<dbReference type="InterPro" id="IPR007484">
    <property type="entry name" value="Peptidase_M28"/>
</dbReference>
<dbReference type="Pfam" id="PF17820">
    <property type="entry name" value="PDZ_6"/>
    <property type="match status" value="1"/>
</dbReference>
<organism evidence="2">
    <name type="scientific">marine metagenome</name>
    <dbReference type="NCBI Taxonomy" id="408172"/>
    <lineage>
        <taxon>unclassified sequences</taxon>
        <taxon>metagenomes</taxon>
        <taxon>ecological metagenomes</taxon>
    </lineage>
</organism>
<reference evidence="2" key="1">
    <citation type="submission" date="2018-05" db="EMBL/GenBank/DDBJ databases">
        <authorList>
            <person name="Lanie J.A."/>
            <person name="Ng W.-L."/>
            <person name="Kazmierczak K.M."/>
            <person name="Andrzejewski T.M."/>
            <person name="Davidsen T.M."/>
            <person name="Wayne K.J."/>
            <person name="Tettelin H."/>
            <person name="Glass J.I."/>
            <person name="Rusch D."/>
            <person name="Podicherti R."/>
            <person name="Tsui H.-C.T."/>
            <person name="Winkler M.E."/>
        </authorList>
    </citation>
    <scope>NUCLEOTIDE SEQUENCE</scope>
</reference>
<dbReference type="SUPFAM" id="SSF50156">
    <property type="entry name" value="PDZ domain-like"/>
    <property type="match status" value="1"/>
</dbReference>
<dbReference type="Pfam" id="PF04389">
    <property type="entry name" value="Peptidase_M28"/>
    <property type="match status" value="1"/>
</dbReference>
<name>A0A382C961_9ZZZZ</name>
<gene>
    <name evidence="2" type="ORF">METZ01_LOCUS175460</name>
</gene>
<dbReference type="Gene3D" id="2.30.42.10">
    <property type="match status" value="1"/>
</dbReference>
<dbReference type="Gene3D" id="3.40.630.10">
    <property type="entry name" value="Zn peptidases"/>
    <property type="match status" value="1"/>
</dbReference>
<protein>
    <recommendedName>
        <fullName evidence="1">PDZ domain-containing protein</fullName>
    </recommendedName>
</protein>
<feature type="non-terminal residue" evidence="2">
    <location>
        <position position="1"/>
    </location>
</feature>
<dbReference type="GO" id="GO:0006508">
    <property type="term" value="P:proteolysis"/>
    <property type="evidence" value="ECO:0007669"/>
    <property type="project" value="InterPro"/>
</dbReference>
<dbReference type="InterPro" id="IPR045175">
    <property type="entry name" value="M28_fam"/>
</dbReference>
<dbReference type="GO" id="GO:0008235">
    <property type="term" value="F:metalloexopeptidase activity"/>
    <property type="evidence" value="ECO:0007669"/>
    <property type="project" value="InterPro"/>
</dbReference>
<dbReference type="InterPro" id="IPR036034">
    <property type="entry name" value="PDZ_sf"/>
</dbReference>
<accession>A0A382C961</accession>
<dbReference type="SUPFAM" id="SSF53187">
    <property type="entry name" value="Zn-dependent exopeptidases"/>
    <property type="match status" value="1"/>
</dbReference>
<dbReference type="PROSITE" id="PS50106">
    <property type="entry name" value="PDZ"/>
    <property type="match status" value="1"/>
</dbReference>
<feature type="domain" description="PDZ" evidence="1">
    <location>
        <begin position="289"/>
        <end position="379"/>
    </location>
</feature>
<dbReference type="PANTHER" id="PTHR12147">
    <property type="entry name" value="METALLOPEPTIDASE M28 FAMILY MEMBER"/>
    <property type="match status" value="1"/>
</dbReference>
<evidence type="ECO:0000313" key="2">
    <source>
        <dbReference type="EMBL" id="SVB22606.1"/>
    </source>
</evidence>
<dbReference type="InterPro" id="IPR041489">
    <property type="entry name" value="PDZ_6"/>
</dbReference>
<dbReference type="InterPro" id="IPR001478">
    <property type="entry name" value="PDZ"/>
</dbReference>
<evidence type="ECO:0000259" key="1">
    <source>
        <dbReference type="PROSITE" id="PS50106"/>
    </source>
</evidence>
<dbReference type="SMART" id="SM00228">
    <property type="entry name" value="PDZ"/>
    <property type="match status" value="1"/>
</dbReference>